<dbReference type="AlphaFoldDB" id="A0A0E9WIP2"/>
<sequence>MQDQKFVMPQHFASVLSNNTLRESKGLRDKKAFFGACFECQCVMSLKKKLAKIGSGCRRILAKKSRTVC</sequence>
<reference evidence="1" key="1">
    <citation type="submission" date="2014-11" db="EMBL/GenBank/DDBJ databases">
        <authorList>
            <person name="Amaro Gonzalez C."/>
        </authorList>
    </citation>
    <scope>NUCLEOTIDE SEQUENCE</scope>
</reference>
<dbReference type="EMBL" id="GBXM01018328">
    <property type="protein sequence ID" value="JAH90249.1"/>
    <property type="molecule type" value="Transcribed_RNA"/>
</dbReference>
<organism evidence="1">
    <name type="scientific">Anguilla anguilla</name>
    <name type="common">European freshwater eel</name>
    <name type="synonym">Muraena anguilla</name>
    <dbReference type="NCBI Taxonomy" id="7936"/>
    <lineage>
        <taxon>Eukaryota</taxon>
        <taxon>Metazoa</taxon>
        <taxon>Chordata</taxon>
        <taxon>Craniata</taxon>
        <taxon>Vertebrata</taxon>
        <taxon>Euteleostomi</taxon>
        <taxon>Actinopterygii</taxon>
        <taxon>Neopterygii</taxon>
        <taxon>Teleostei</taxon>
        <taxon>Anguilliformes</taxon>
        <taxon>Anguillidae</taxon>
        <taxon>Anguilla</taxon>
    </lineage>
</organism>
<evidence type="ECO:0000313" key="1">
    <source>
        <dbReference type="EMBL" id="JAH90249.1"/>
    </source>
</evidence>
<accession>A0A0E9WIP2</accession>
<protein>
    <submittedName>
        <fullName evidence="1">Uncharacterized protein</fullName>
    </submittedName>
</protein>
<reference evidence="1" key="2">
    <citation type="journal article" date="2015" name="Fish Shellfish Immunol.">
        <title>Early steps in the European eel (Anguilla anguilla)-Vibrio vulnificus interaction in the gills: Role of the RtxA13 toxin.</title>
        <authorList>
            <person name="Callol A."/>
            <person name="Pajuelo D."/>
            <person name="Ebbesson L."/>
            <person name="Teles M."/>
            <person name="MacKenzie S."/>
            <person name="Amaro C."/>
        </authorList>
    </citation>
    <scope>NUCLEOTIDE SEQUENCE</scope>
</reference>
<name>A0A0E9WIP2_ANGAN</name>
<proteinExistence type="predicted"/>